<dbReference type="Proteomes" id="UP001431963">
    <property type="component" value="Unassembled WGS sequence"/>
</dbReference>
<dbReference type="Pfam" id="PF01061">
    <property type="entry name" value="ABC2_membrane"/>
    <property type="match status" value="1"/>
</dbReference>
<proteinExistence type="inferred from homology"/>
<evidence type="ECO:0000256" key="11">
    <source>
        <dbReference type="RuleBase" id="RU361157"/>
    </source>
</evidence>
<feature type="domain" description="ABC transmembrane type-2" evidence="12">
    <location>
        <begin position="48"/>
        <end position="269"/>
    </location>
</feature>
<dbReference type="PROSITE" id="PS51012">
    <property type="entry name" value="ABC_TM2"/>
    <property type="match status" value="1"/>
</dbReference>
<reference evidence="13" key="1">
    <citation type="submission" date="2024-02" db="EMBL/GenBank/DDBJ databases">
        <title>Genome sequences of strain Gemmobacter sp. JM10B15.</title>
        <authorList>
            <person name="Zhang M."/>
        </authorList>
    </citation>
    <scope>NUCLEOTIDE SEQUENCE</scope>
    <source>
        <strain evidence="13">JM10B15</strain>
    </source>
</reference>
<evidence type="ECO:0000256" key="8">
    <source>
        <dbReference type="ARBA" id="ARBA00022989"/>
    </source>
</evidence>
<evidence type="ECO:0000256" key="3">
    <source>
        <dbReference type="ARBA" id="ARBA00022448"/>
    </source>
</evidence>
<comment type="subcellular location">
    <subcellularLocation>
        <location evidence="11">Cell inner membrane</location>
        <topology evidence="11">Multi-pass membrane protein</topology>
    </subcellularLocation>
    <subcellularLocation>
        <location evidence="1">Cell membrane</location>
        <topology evidence="1">Multi-pass membrane protein</topology>
    </subcellularLocation>
</comment>
<evidence type="ECO:0000256" key="5">
    <source>
        <dbReference type="ARBA" id="ARBA00022597"/>
    </source>
</evidence>
<evidence type="ECO:0000256" key="9">
    <source>
        <dbReference type="ARBA" id="ARBA00023047"/>
    </source>
</evidence>
<name>A0ABU8C151_9RHOB</name>
<evidence type="ECO:0000256" key="10">
    <source>
        <dbReference type="ARBA" id="ARBA00023136"/>
    </source>
</evidence>
<evidence type="ECO:0000259" key="12">
    <source>
        <dbReference type="PROSITE" id="PS51012"/>
    </source>
</evidence>
<evidence type="ECO:0000256" key="1">
    <source>
        <dbReference type="ARBA" id="ARBA00004651"/>
    </source>
</evidence>
<dbReference type="InterPro" id="IPR013525">
    <property type="entry name" value="ABC2_TM"/>
</dbReference>
<comment type="similarity">
    <text evidence="2 11">Belongs to the ABC-2 integral membrane protein family.</text>
</comment>
<dbReference type="EMBL" id="JBALHR010000021">
    <property type="protein sequence ID" value="MEH7830317.1"/>
    <property type="molecule type" value="Genomic_DNA"/>
</dbReference>
<protein>
    <recommendedName>
        <fullName evidence="11">Transport permease protein</fullName>
    </recommendedName>
</protein>
<feature type="transmembrane region" description="Helical" evidence="11">
    <location>
        <begin position="161"/>
        <end position="182"/>
    </location>
</feature>
<evidence type="ECO:0000313" key="13">
    <source>
        <dbReference type="EMBL" id="MEH7830317.1"/>
    </source>
</evidence>
<keyword evidence="14" id="KW-1185">Reference proteome</keyword>
<dbReference type="InterPro" id="IPR000412">
    <property type="entry name" value="ABC_2_transport"/>
</dbReference>
<keyword evidence="8 11" id="KW-1133">Transmembrane helix</keyword>
<sequence>MLPAPPSPDPGALPDWRRRARRDGLATGRTILALMLREMSTRYGRSPGGYLWAVMEPLGSTLIMALGFALVMRHPPLGTSFILFFATGMLPFTLYNALDTVVGRALNYSRALLMYPAVRWIDAVLARFLLNLLTKLVIMLLVLAGVLVATDTSSVLDFGPILAAVALAALLGLATGLVNCALEGLFPAWGTIWAIATRPLFLASGVVLLYEDLPRIAQDVLWWNPLLHVIGEFRTGFYPMYTASYVSIPYVAGVGLALLALGVMLVRRHHVTILRE</sequence>
<keyword evidence="9" id="KW-0625">Polysaccharide transport</keyword>
<comment type="caution">
    <text evidence="13">The sequence shown here is derived from an EMBL/GenBank/DDBJ whole genome shotgun (WGS) entry which is preliminary data.</text>
</comment>
<dbReference type="PRINTS" id="PR00164">
    <property type="entry name" value="ABC2TRNSPORT"/>
</dbReference>
<feature type="transmembrane region" description="Helical" evidence="11">
    <location>
        <begin position="49"/>
        <end position="71"/>
    </location>
</feature>
<evidence type="ECO:0000256" key="2">
    <source>
        <dbReference type="ARBA" id="ARBA00007783"/>
    </source>
</evidence>
<dbReference type="PANTHER" id="PTHR30413">
    <property type="entry name" value="INNER MEMBRANE TRANSPORT PERMEASE"/>
    <property type="match status" value="1"/>
</dbReference>
<dbReference type="PANTHER" id="PTHR30413:SF10">
    <property type="entry name" value="CAPSULE POLYSACCHARIDE EXPORT INNER-MEMBRANE PROTEIN CTRC"/>
    <property type="match status" value="1"/>
</dbReference>
<feature type="transmembrane region" description="Helical" evidence="11">
    <location>
        <begin position="77"/>
        <end position="98"/>
    </location>
</feature>
<keyword evidence="4 11" id="KW-1003">Cell membrane</keyword>
<organism evidence="13 14">
    <name type="scientific">Gemmobacter denitrificans</name>
    <dbReference type="NCBI Taxonomy" id="3123040"/>
    <lineage>
        <taxon>Bacteria</taxon>
        <taxon>Pseudomonadati</taxon>
        <taxon>Pseudomonadota</taxon>
        <taxon>Alphaproteobacteria</taxon>
        <taxon>Rhodobacterales</taxon>
        <taxon>Paracoccaceae</taxon>
        <taxon>Gemmobacter</taxon>
    </lineage>
</organism>
<dbReference type="InterPro" id="IPR047817">
    <property type="entry name" value="ABC2_TM_bact-type"/>
</dbReference>
<dbReference type="RefSeq" id="WP_335425355.1">
    <property type="nucleotide sequence ID" value="NZ_JBALHR010000021.1"/>
</dbReference>
<feature type="transmembrane region" description="Helical" evidence="11">
    <location>
        <begin position="247"/>
        <end position="266"/>
    </location>
</feature>
<evidence type="ECO:0000256" key="7">
    <source>
        <dbReference type="ARBA" id="ARBA00022903"/>
    </source>
</evidence>
<accession>A0ABU8C151</accession>
<evidence type="ECO:0000256" key="6">
    <source>
        <dbReference type="ARBA" id="ARBA00022692"/>
    </source>
</evidence>
<evidence type="ECO:0000313" key="14">
    <source>
        <dbReference type="Proteomes" id="UP001431963"/>
    </source>
</evidence>
<evidence type="ECO:0000256" key="4">
    <source>
        <dbReference type="ARBA" id="ARBA00022475"/>
    </source>
</evidence>
<gene>
    <name evidence="13" type="ORF">V6590_19375</name>
</gene>
<keyword evidence="7" id="KW-0972">Capsule biogenesis/degradation</keyword>
<keyword evidence="6 11" id="KW-0812">Transmembrane</keyword>
<keyword evidence="3 11" id="KW-0813">Transport</keyword>
<feature type="transmembrane region" description="Helical" evidence="11">
    <location>
        <begin position="189"/>
        <end position="210"/>
    </location>
</feature>
<keyword evidence="10 11" id="KW-0472">Membrane</keyword>
<feature type="transmembrane region" description="Helical" evidence="11">
    <location>
        <begin position="128"/>
        <end position="149"/>
    </location>
</feature>
<keyword evidence="5" id="KW-0762">Sugar transport</keyword>